<sequence length="799" mass="88515">MIWLLFGLLLLLATDTSEGNRVTVTTDRYTRVTIRRPAEGPNCSVCVGEDFSQTCGTKHIITVSQTTQVNFTCSKPQNIFTIEINRNFDCSKPCTYDSIRADWSTFQDFNRRFTWKMKVTYPKSFQLEFPAPGLRQIQSLEQCPDKHLYSILMYLRTGPVNFGKFCQNGTITRIQIVWKGRITLEVPSGTTPSSFAIKYSEAVGSAVAIDAVLSHGQADTDFLSASGIPADCTITWNFVLPPKHNFTVDFVKYNMPECQSKPVKVMYQQANMAEVEKTLLDPQPSNYQGNFSLSLRNCDIKSAGVLSGLFLHFRVSVFRSGFPDLCMMDLQTDEGLSLQIEKKNQDSFCEMGVNTVVQEKIVVPAGSKANLSFLDCPKDNLLLTATKTIECGGLSSCLEGKTFLTIPVVDSCLPLPLSQVMWVLNVPEQGSVELSSPQGSLYLSVPGVQECGDTLSALVSEADGVDVGRFCSASKGIIQKVQISSNITVTATAEGNKDLRQEKSPVLNVSFSSEVSDTFIYTVSPLISTPVFLVTPNWPGAMKPDSTTSWIVNVPEEYGAQLCFINVSLPVCRNSHAEIKIQEQGSTVETGFRKDEQLVLKHNILRSFSLSMSNCELEEGKFAVLSKISLQKKPRNLLIIILGVVGALLAVMIILLTVVCVVRKKTRKMTNPYSIYIPKGNASLPSDATLPNTRAYNESLAYTVTDEQNEERGPDEDAHWPFLAPPITFIPFRPCTPLWHLDSFDYEDRRMVDNKLSTFKSPGEANPIRLSAAEPALLPEPEPDSSEPVQFDQDYDESM</sequence>
<evidence type="ECO:0008006" key="9">
    <source>
        <dbReference type="Google" id="ProtNLM"/>
    </source>
</evidence>
<feature type="compositionally biased region" description="Low complexity" evidence="1">
    <location>
        <begin position="770"/>
        <end position="779"/>
    </location>
</feature>
<evidence type="ECO:0000256" key="2">
    <source>
        <dbReference type="SAM" id="Phobius"/>
    </source>
</evidence>
<evidence type="ECO:0000256" key="1">
    <source>
        <dbReference type="SAM" id="MobiDB-lite"/>
    </source>
</evidence>
<protein>
    <recommendedName>
        <fullName evidence="9">CUB domain-containing protein 1</fullName>
    </recommendedName>
</protein>
<name>A0AA88MFC5_TACVA</name>
<reference evidence="7" key="1">
    <citation type="submission" date="2023-08" db="EMBL/GenBank/DDBJ databases">
        <title>Pelteobagrus vachellii genome.</title>
        <authorList>
            <person name="Liu H."/>
        </authorList>
    </citation>
    <scope>NUCLEOTIDE SEQUENCE</scope>
    <source>
        <strain evidence="7">PRFRI_2022a</strain>
        <tissue evidence="7">Muscle</tissue>
    </source>
</reference>
<feature type="domain" description="CDCP1 second and fifth CUB" evidence="6">
    <location>
        <begin position="99"/>
        <end position="199"/>
    </location>
</feature>
<evidence type="ECO:0000259" key="4">
    <source>
        <dbReference type="Pfam" id="PF23665"/>
    </source>
</evidence>
<feature type="signal peptide" evidence="3">
    <location>
        <begin position="1"/>
        <end position="19"/>
    </location>
</feature>
<accession>A0AA88MFC5</accession>
<dbReference type="PANTHER" id="PTHR14477">
    <property type="entry name" value="CUB DOMAIN-CONTAINING PROTEIN 1"/>
    <property type="match status" value="1"/>
</dbReference>
<keyword evidence="8" id="KW-1185">Reference proteome</keyword>
<comment type="caution">
    <text evidence="7">The sequence shown here is derived from an EMBL/GenBank/DDBJ whole genome shotgun (WGS) entry which is preliminary data.</text>
</comment>
<feature type="domain" description="CDCP1 third and sixth CUB" evidence="4">
    <location>
        <begin position="517"/>
        <end position="628"/>
    </location>
</feature>
<dbReference type="Pfam" id="PF23668">
    <property type="entry name" value="CUB_CDCP1_2"/>
    <property type="match status" value="1"/>
</dbReference>
<dbReference type="Proteomes" id="UP001187315">
    <property type="component" value="Unassembled WGS sequence"/>
</dbReference>
<dbReference type="InterPro" id="IPR056266">
    <property type="entry name" value="CDCP1_CUB_3rd_6th"/>
</dbReference>
<keyword evidence="2" id="KW-0472">Membrane</keyword>
<feature type="region of interest" description="Disordered" evidence="1">
    <location>
        <begin position="757"/>
        <end position="799"/>
    </location>
</feature>
<gene>
    <name evidence="7" type="ORF">Q7C36_014654</name>
</gene>
<feature type="domain" description="CDCP1 third and sixth CUB" evidence="4">
    <location>
        <begin position="226"/>
        <end position="302"/>
    </location>
</feature>
<dbReference type="InterPro" id="IPR038811">
    <property type="entry name" value="CDCP1"/>
</dbReference>
<feature type="chain" id="PRO_5041648417" description="CUB domain-containing protein 1" evidence="3">
    <location>
        <begin position="20"/>
        <end position="799"/>
    </location>
</feature>
<dbReference type="SUPFAM" id="SSF49854">
    <property type="entry name" value="Spermadhesin, CUB domain"/>
    <property type="match status" value="1"/>
</dbReference>
<evidence type="ECO:0000259" key="5">
    <source>
        <dbReference type="Pfam" id="PF23667"/>
    </source>
</evidence>
<keyword evidence="3" id="KW-0732">Signal</keyword>
<keyword evidence="2" id="KW-0812">Transmembrane</keyword>
<feature type="transmembrane region" description="Helical" evidence="2">
    <location>
        <begin position="637"/>
        <end position="662"/>
    </location>
</feature>
<dbReference type="PANTHER" id="PTHR14477:SF1">
    <property type="entry name" value="CUB DOMAIN-CONTAINING PROTEIN 1"/>
    <property type="match status" value="1"/>
</dbReference>
<dbReference type="Pfam" id="PF23667">
    <property type="entry name" value="CUB_CDCP1_1"/>
    <property type="match status" value="1"/>
</dbReference>
<dbReference type="AlphaFoldDB" id="A0AA88MFC5"/>
<proteinExistence type="predicted"/>
<dbReference type="InterPro" id="IPR035914">
    <property type="entry name" value="Sperma_CUB_dom_sf"/>
</dbReference>
<feature type="domain" description="CDCP1 first CUB" evidence="5">
    <location>
        <begin position="22"/>
        <end position="90"/>
    </location>
</feature>
<dbReference type="InterPro" id="IPR056269">
    <property type="entry name" value="CUB_CDCP1_2nd_5th"/>
</dbReference>
<dbReference type="Pfam" id="PF23665">
    <property type="entry name" value="CDCP1_CUB_6"/>
    <property type="match status" value="2"/>
</dbReference>
<dbReference type="EMBL" id="JAVHJS010000014">
    <property type="protein sequence ID" value="KAK2836785.1"/>
    <property type="molecule type" value="Genomic_DNA"/>
</dbReference>
<dbReference type="InterPro" id="IPR056268">
    <property type="entry name" value="CUB_CDCP1_1st"/>
</dbReference>
<evidence type="ECO:0000259" key="6">
    <source>
        <dbReference type="Pfam" id="PF23668"/>
    </source>
</evidence>
<organism evidence="7 8">
    <name type="scientific">Tachysurus vachellii</name>
    <name type="common">Darkbarbel catfish</name>
    <name type="synonym">Pelteobagrus vachellii</name>
    <dbReference type="NCBI Taxonomy" id="175792"/>
    <lineage>
        <taxon>Eukaryota</taxon>
        <taxon>Metazoa</taxon>
        <taxon>Chordata</taxon>
        <taxon>Craniata</taxon>
        <taxon>Vertebrata</taxon>
        <taxon>Euteleostomi</taxon>
        <taxon>Actinopterygii</taxon>
        <taxon>Neopterygii</taxon>
        <taxon>Teleostei</taxon>
        <taxon>Ostariophysi</taxon>
        <taxon>Siluriformes</taxon>
        <taxon>Bagridae</taxon>
        <taxon>Tachysurus</taxon>
    </lineage>
</organism>
<evidence type="ECO:0000313" key="7">
    <source>
        <dbReference type="EMBL" id="KAK2836785.1"/>
    </source>
</evidence>
<keyword evidence="2" id="KW-1133">Transmembrane helix</keyword>
<evidence type="ECO:0000256" key="3">
    <source>
        <dbReference type="SAM" id="SignalP"/>
    </source>
</evidence>
<evidence type="ECO:0000313" key="8">
    <source>
        <dbReference type="Proteomes" id="UP001187315"/>
    </source>
</evidence>